<dbReference type="PANTHER" id="PTHR24051">
    <property type="entry name" value="SUSHI DOMAIN-CONTAINING PROTEIN 1"/>
    <property type="match status" value="1"/>
</dbReference>
<feature type="chain" id="PRO_5041457945" evidence="13">
    <location>
        <begin position="25"/>
        <end position="908"/>
    </location>
</feature>
<keyword evidence="4 13" id="KW-0732">Signal</keyword>
<feature type="domain" description="Sushi" evidence="15">
    <location>
        <begin position="411"/>
        <end position="470"/>
    </location>
</feature>
<dbReference type="FunFam" id="2.10.25.10:FF:000038">
    <property type="entry name" value="Fibrillin 2"/>
    <property type="match status" value="1"/>
</dbReference>
<gene>
    <name evidence="17" type="primary">susd1</name>
</gene>
<evidence type="ECO:0000256" key="3">
    <source>
        <dbReference type="ARBA" id="ARBA00022692"/>
    </source>
</evidence>
<feature type="domain" description="EGF-like" evidence="14">
    <location>
        <begin position="119"/>
        <end position="156"/>
    </location>
</feature>
<evidence type="ECO:0000256" key="1">
    <source>
        <dbReference type="ARBA" id="ARBA00004479"/>
    </source>
</evidence>
<dbReference type="PROSITE" id="PS00010">
    <property type="entry name" value="ASX_HYDROXYL"/>
    <property type="match status" value="2"/>
</dbReference>
<dbReference type="InterPro" id="IPR000436">
    <property type="entry name" value="Sushi_SCR_CCP_dom"/>
</dbReference>
<dbReference type="SUPFAM" id="SSF57535">
    <property type="entry name" value="Complement control module/SCR domain"/>
    <property type="match status" value="8"/>
</dbReference>
<dbReference type="GO" id="GO:0016020">
    <property type="term" value="C:membrane"/>
    <property type="evidence" value="ECO:0007669"/>
    <property type="project" value="UniProtKB-SubCell"/>
</dbReference>
<name>A0A9Y4JZT5_9TELE</name>
<reference evidence="17" key="1">
    <citation type="submission" date="2025-08" db="UniProtKB">
        <authorList>
            <consortium name="RefSeq"/>
        </authorList>
    </citation>
    <scope>IDENTIFICATION</scope>
</reference>
<dbReference type="InterPro" id="IPR000742">
    <property type="entry name" value="EGF"/>
</dbReference>
<dbReference type="Pfam" id="PF00084">
    <property type="entry name" value="Sushi"/>
    <property type="match status" value="7"/>
</dbReference>
<evidence type="ECO:0000313" key="17">
    <source>
        <dbReference type="RefSeq" id="XP_008285275.1"/>
    </source>
</evidence>
<evidence type="ECO:0000259" key="15">
    <source>
        <dbReference type="PROSITE" id="PS50923"/>
    </source>
</evidence>
<comment type="caution">
    <text evidence="10">Lacks conserved residue(s) required for the propagation of feature annotation.</text>
</comment>
<dbReference type="GeneID" id="103361060"/>
<feature type="domain" description="Sushi" evidence="15">
    <location>
        <begin position="231"/>
        <end position="290"/>
    </location>
</feature>
<dbReference type="Gene3D" id="2.10.25.10">
    <property type="entry name" value="Laminin"/>
    <property type="match status" value="2"/>
</dbReference>
<keyword evidence="2 10" id="KW-0245">EGF-like domain</keyword>
<dbReference type="SMART" id="SM00179">
    <property type="entry name" value="EGF_CA"/>
    <property type="match status" value="2"/>
</dbReference>
<sequence>MDDRNRAMIVFFLLCVFAGVPAEGQPLLDVCASCHVNATCDDKLDGSGKVCNCKYGFVGNGRAFCQDKDECQIGASKICGQHTTCHNTFGSYHCTCSPGYSPSNSMDIFIPNDGTHCQDIDECRITGLCGDGGQCRNLEGSFDCSCQVGYRVHDGAEPFHPMRDKASCKVVDCGLPASVEDTVLLSVTGTTYSNVAMFACDDGFVWRMGDNSSVCGADGLWRGPTMVCEEVDCGAPPALPHSHMLWNERSSMGAEVVYQCNSGYHNVGKGNVSICTAAGLWERPSVLCQEILCGSPPLIESTEQMWDSNSTPGSTVLYFCKEGFNNNGGHNESICNDNGQWTPPTLSCQEILCGDPPILPHTGQVWNGSSTPGSTMTYYCKTGFYHNEGNSVSLCTVNGYWSKADISCKEVNCGEPLPIPHSVMLWDKLSTVGSQVVYQCNPGYVNVGGGNVSVCTAIGEWHEASLLCQEINCGEPVFKAHAKMIWDGTSHIASVVHYQCEEGYRTSSLRNYSVCGENGLWEDIDLLCEEISCGPPLTHPHTNVLWDHTSTPGSVVIYECMDGFYQESGNNISSCSLSGEWGKVSVKCKAKCGPVPFLANSEVVWHNRSVVIHRCVVGHHSWRGSNVSVCSSSGVWQEATLTCIEIQPPINHLSIFNENCLRWKAEKYEEDTEVYKVTYTGSRDYQGSCTDKRKQFLSSKAEQLELCLNLLPVTNYSISITATSARFTASITTNTSLPVPVAPVIYYREFETPLPTLRLRRSPNTLDPISLYQVFVLPVEGIMMFDCSSPASLDSSNNTKPPAEYITAQFNIQRVGTDMNFTVGDGFLYGGFDNTPLESGTNYYIILRAVSQWKTALKSCCVLWAKVRGTSYVLRVSSLAAAALIGLLALVLLGTYSFTWCVKRTKHS</sequence>
<evidence type="ECO:0000259" key="14">
    <source>
        <dbReference type="PROSITE" id="PS50026"/>
    </source>
</evidence>
<feature type="domain" description="Sushi" evidence="15">
    <location>
        <begin position="531"/>
        <end position="590"/>
    </location>
</feature>
<dbReference type="GO" id="GO:0005509">
    <property type="term" value="F:calcium ion binding"/>
    <property type="evidence" value="ECO:0007669"/>
    <property type="project" value="InterPro"/>
</dbReference>
<keyword evidence="16" id="KW-1185">Reference proteome</keyword>
<keyword evidence="8 10" id="KW-1015">Disulfide bond</keyword>
<dbReference type="Gene3D" id="2.10.70.10">
    <property type="entry name" value="Complement Module, domain 1"/>
    <property type="match status" value="6"/>
</dbReference>
<evidence type="ECO:0000256" key="12">
    <source>
        <dbReference type="SAM" id="Phobius"/>
    </source>
</evidence>
<dbReference type="Pfam" id="PF07645">
    <property type="entry name" value="EGF_CA"/>
    <property type="match status" value="2"/>
</dbReference>
<feature type="signal peptide" evidence="13">
    <location>
        <begin position="1"/>
        <end position="24"/>
    </location>
</feature>
<feature type="domain" description="Sushi" evidence="15">
    <location>
        <begin position="171"/>
        <end position="230"/>
    </location>
</feature>
<organism evidence="16 17">
    <name type="scientific">Stegastes partitus</name>
    <name type="common">bicolor damselfish</name>
    <dbReference type="NCBI Taxonomy" id="144197"/>
    <lineage>
        <taxon>Eukaryota</taxon>
        <taxon>Metazoa</taxon>
        <taxon>Chordata</taxon>
        <taxon>Craniata</taxon>
        <taxon>Vertebrata</taxon>
        <taxon>Euteleostomi</taxon>
        <taxon>Actinopterygii</taxon>
        <taxon>Neopterygii</taxon>
        <taxon>Teleostei</taxon>
        <taxon>Neoteleostei</taxon>
        <taxon>Acanthomorphata</taxon>
        <taxon>Ovalentaria</taxon>
        <taxon>Pomacentridae</taxon>
        <taxon>Stegastes</taxon>
    </lineage>
</organism>
<dbReference type="CDD" id="cd00054">
    <property type="entry name" value="EGF_CA"/>
    <property type="match status" value="2"/>
</dbReference>
<dbReference type="PANTHER" id="PTHR24051:SF5">
    <property type="entry name" value="SUSHI DOMAIN-CONTAINING PROTEIN 1"/>
    <property type="match status" value="1"/>
</dbReference>
<feature type="transmembrane region" description="Helical" evidence="12">
    <location>
        <begin position="879"/>
        <end position="902"/>
    </location>
</feature>
<dbReference type="PROSITE" id="PS01186">
    <property type="entry name" value="EGF_2"/>
    <property type="match status" value="1"/>
</dbReference>
<dbReference type="AlphaFoldDB" id="A0A9Y4JZT5"/>
<dbReference type="GO" id="GO:0030855">
    <property type="term" value="P:epithelial cell differentiation"/>
    <property type="evidence" value="ECO:0007669"/>
    <property type="project" value="UniProtKB-ARBA"/>
</dbReference>
<evidence type="ECO:0000256" key="10">
    <source>
        <dbReference type="PROSITE-ProRule" id="PRU00076"/>
    </source>
</evidence>
<keyword evidence="11" id="KW-0768">Sushi</keyword>
<dbReference type="SMART" id="SM00181">
    <property type="entry name" value="EGF"/>
    <property type="match status" value="3"/>
</dbReference>
<evidence type="ECO:0000313" key="16">
    <source>
        <dbReference type="Proteomes" id="UP000694891"/>
    </source>
</evidence>
<dbReference type="PROSITE" id="PS50923">
    <property type="entry name" value="SUSHI"/>
    <property type="match status" value="7"/>
</dbReference>
<evidence type="ECO:0000256" key="2">
    <source>
        <dbReference type="ARBA" id="ARBA00022536"/>
    </source>
</evidence>
<dbReference type="Pfam" id="PF23144">
    <property type="entry name" value="Fn3_PTPRU"/>
    <property type="match status" value="1"/>
</dbReference>
<evidence type="ECO:0000256" key="4">
    <source>
        <dbReference type="ARBA" id="ARBA00022729"/>
    </source>
</evidence>
<dbReference type="InterPro" id="IPR035976">
    <property type="entry name" value="Sushi/SCR/CCP_sf"/>
</dbReference>
<dbReference type="InterPro" id="IPR018097">
    <property type="entry name" value="EGF_Ca-bd_CS"/>
</dbReference>
<evidence type="ECO:0000256" key="6">
    <source>
        <dbReference type="ARBA" id="ARBA00022989"/>
    </source>
</evidence>
<protein>
    <submittedName>
        <fullName evidence="17">Sushi domain-containing protein 1</fullName>
    </submittedName>
</protein>
<accession>A0A9Y4JZT5</accession>
<keyword evidence="6 12" id="KW-1133">Transmembrane helix</keyword>
<evidence type="ECO:0000256" key="7">
    <source>
        <dbReference type="ARBA" id="ARBA00023136"/>
    </source>
</evidence>
<evidence type="ECO:0000256" key="13">
    <source>
        <dbReference type="SAM" id="SignalP"/>
    </source>
</evidence>
<dbReference type="InterPro" id="IPR057598">
    <property type="entry name" value="Fn3_PTPRU"/>
</dbReference>
<keyword evidence="9" id="KW-0325">Glycoprotein</keyword>
<dbReference type="InterPro" id="IPR000152">
    <property type="entry name" value="EGF-type_Asp/Asn_hydroxyl_site"/>
</dbReference>
<dbReference type="CTD" id="64420"/>
<dbReference type="RefSeq" id="XP_008285275.1">
    <property type="nucleotide sequence ID" value="XM_008287053.1"/>
</dbReference>
<dbReference type="Proteomes" id="UP000694891">
    <property type="component" value="Unplaced"/>
</dbReference>
<feature type="domain" description="EGF-like" evidence="14">
    <location>
        <begin position="67"/>
        <end position="106"/>
    </location>
</feature>
<dbReference type="PROSITE" id="PS01187">
    <property type="entry name" value="EGF_CA"/>
    <property type="match status" value="1"/>
</dbReference>
<dbReference type="InterPro" id="IPR001881">
    <property type="entry name" value="EGF-like_Ca-bd_dom"/>
</dbReference>
<evidence type="ECO:0000256" key="8">
    <source>
        <dbReference type="ARBA" id="ARBA00023157"/>
    </source>
</evidence>
<proteinExistence type="predicted"/>
<comment type="subcellular location">
    <subcellularLocation>
        <location evidence="1">Membrane</location>
        <topology evidence="1">Single-pass type I membrane protein</topology>
    </subcellularLocation>
</comment>
<feature type="domain" description="Sushi" evidence="15">
    <location>
        <begin position="291"/>
        <end position="350"/>
    </location>
</feature>
<dbReference type="CDD" id="cd00033">
    <property type="entry name" value="CCP"/>
    <property type="match status" value="7"/>
</dbReference>
<feature type="disulfide bond" evidence="10">
    <location>
        <begin position="34"/>
        <end position="51"/>
    </location>
</feature>
<keyword evidence="7 12" id="KW-0472">Membrane</keyword>
<evidence type="ECO:0000256" key="9">
    <source>
        <dbReference type="ARBA" id="ARBA00023180"/>
    </source>
</evidence>
<dbReference type="InterPro" id="IPR049883">
    <property type="entry name" value="NOTCH1_EGF-like"/>
</dbReference>
<keyword evidence="3 12" id="KW-0812">Transmembrane</keyword>
<dbReference type="SMART" id="SM00032">
    <property type="entry name" value="CCP"/>
    <property type="match status" value="8"/>
</dbReference>
<keyword evidence="5" id="KW-0677">Repeat</keyword>
<dbReference type="PROSITE" id="PS50026">
    <property type="entry name" value="EGF_3"/>
    <property type="match status" value="3"/>
</dbReference>
<feature type="domain" description="Sushi" evidence="15">
    <location>
        <begin position="351"/>
        <end position="410"/>
    </location>
</feature>
<feature type="domain" description="EGF-like" evidence="14">
    <location>
        <begin position="27"/>
        <end position="66"/>
    </location>
</feature>
<evidence type="ECO:0000256" key="11">
    <source>
        <dbReference type="PROSITE-ProRule" id="PRU00302"/>
    </source>
</evidence>
<dbReference type="SUPFAM" id="SSF57196">
    <property type="entry name" value="EGF/Laminin"/>
    <property type="match status" value="2"/>
</dbReference>
<evidence type="ECO:0000256" key="5">
    <source>
        <dbReference type="ARBA" id="ARBA00022737"/>
    </source>
</evidence>
<dbReference type="InterPro" id="IPR051622">
    <property type="entry name" value="R-tyr_protein_phosphatases"/>
</dbReference>
<feature type="domain" description="Sushi" evidence="15">
    <location>
        <begin position="471"/>
        <end position="530"/>
    </location>
</feature>
<dbReference type="Gene3D" id="2.20.28.230">
    <property type="match status" value="1"/>
</dbReference>